<comment type="caution">
    <text evidence="2">The sequence shown here is derived from an EMBL/GenBank/DDBJ whole genome shotgun (WGS) entry which is preliminary data.</text>
</comment>
<dbReference type="EMBL" id="JAGKQQ010000001">
    <property type="protein sequence ID" value="MBP3955630.1"/>
    <property type="molecule type" value="Genomic_DNA"/>
</dbReference>
<keyword evidence="3" id="KW-1185">Reference proteome</keyword>
<feature type="compositionally biased region" description="Basic and acidic residues" evidence="1">
    <location>
        <begin position="1"/>
        <end position="16"/>
    </location>
</feature>
<evidence type="ECO:0000313" key="2">
    <source>
        <dbReference type="EMBL" id="MBP3955630.1"/>
    </source>
</evidence>
<name>A0ABS5BPH6_9BACT</name>
<dbReference type="Proteomes" id="UP000676565">
    <property type="component" value="Unassembled WGS sequence"/>
</dbReference>
<reference evidence="2 3" key="1">
    <citation type="submission" date="2021-04" db="EMBL/GenBank/DDBJ databases">
        <authorList>
            <person name="Ivanova A."/>
        </authorList>
    </citation>
    <scope>NUCLEOTIDE SEQUENCE [LARGE SCALE GENOMIC DNA]</scope>
    <source>
        <strain evidence="2 3">G18</strain>
    </source>
</reference>
<feature type="region of interest" description="Disordered" evidence="1">
    <location>
        <begin position="1"/>
        <end position="57"/>
    </location>
</feature>
<gene>
    <name evidence="2" type="ORF">J8F10_10090</name>
</gene>
<dbReference type="RefSeq" id="WP_210653702.1">
    <property type="nucleotide sequence ID" value="NZ_JAGKQQ010000001.1"/>
</dbReference>
<proteinExistence type="predicted"/>
<protein>
    <submittedName>
        <fullName evidence="2">Uncharacterized protein</fullName>
    </submittedName>
</protein>
<sequence>MSKEPAERTDLYRLADDGCPNTTGETKLHDLSELRTAPEPTEPKQTVHTRPRAPQVK</sequence>
<evidence type="ECO:0000313" key="3">
    <source>
        <dbReference type="Proteomes" id="UP000676565"/>
    </source>
</evidence>
<accession>A0ABS5BPH6</accession>
<evidence type="ECO:0000256" key="1">
    <source>
        <dbReference type="SAM" id="MobiDB-lite"/>
    </source>
</evidence>
<organism evidence="2 3">
    <name type="scientific">Gemmata palustris</name>
    <dbReference type="NCBI Taxonomy" id="2822762"/>
    <lineage>
        <taxon>Bacteria</taxon>
        <taxon>Pseudomonadati</taxon>
        <taxon>Planctomycetota</taxon>
        <taxon>Planctomycetia</taxon>
        <taxon>Gemmatales</taxon>
        <taxon>Gemmataceae</taxon>
        <taxon>Gemmata</taxon>
    </lineage>
</organism>